<dbReference type="SUPFAM" id="SSF53335">
    <property type="entry name" value="S-adenosyl-L-methionine-dependent methyltransferases"/>
    <property type="match status" value="1"/>
</dbReference>
<sequence>MKKYQIIYADPPWNYKVYSKKGLGRSAESHYPTMSIEDICALPVGNLADKDCALFLWVTIPCLLEGLSVLKAWGFTYKTVGFVWVKQNRKADSLFWGMGYWTRSNVELCILATKGHPKRINAAVHQVIVSHIEEHSKKPQEARERIVSLMGDLPRIELFARQSTPGWDVWGNEVDSSISFP</sequence>
<accession>A0A0D8IXZ1</accession>
<dbReference type="GO" id="GO:0008168">
    <property type="term" value="F:methyltransferase activity"/>
    <property type="evidence" value="ECO:0007669"/>
    <property type="project" value="UniProtKB-KW"/>
</dbReference>
<dbReference type="PATRIC" id="fig|1550024.3.peg.3142"/>
<dbReference type="AlphaFoldDB" id="A0A0D8IXZ1"/>
<dbReference type="PROSITE" id="PS00092">
    <property type="entry name" value="N6_MTASE"/>
    <property type="match status" value="1"/>
</dbReference>
<name>A0A0D8IXZ1_9FIRM</name>
<dbReference type="GeneID" id="42857638"/>
<dbReference type="GO" id="GO:0003676">
    <property type="term" value="F:nucleic acid binding"/>
    <property type="evidence" value="ECO:0007669"/>
    <property type="project" value="InterPro"/>
</dbReference>
<proteinExistence type="inferred from homology"/>
<dbReference type="EMBL" id="JXXK01000022">
    <property type="protein sequence ID" value="KJF39161.1"/>
    <property type="molecule type" value="Genomic_DNA"/>
</dbReference>
<protein>
    <submittedName>
        <fullName evidence="5">Adenine methyltransferase</fullName>
    </submittedName>
</protein>
<dbReference type="PANTHER" id="PTHR12829">
    <property type="entry name" value="N6-ADENOSINE-METHYLTRANSFERASE"/>
    <property type="match status" value="1"/>
</dbReference>
<keyword evidence="2 5" id="KW-0808">Transferase</keyword>
<dbReference type="GO" id="GO:0032259">
    <property type="term" value="P:methylation"/>
    <property type="evidence" value="ECO:0007669"/>
    <property type="project" value="UniProtKB-KW"/>
</dbReference>
<evidence type="ECO:0000256" key="4">
    <source>
        <dbReference type="PROSITE-ProRule" id="PRU00489"/>
    </source>
</evidence>
<dbReference type="PROSITE" id="PS51143">
    <property type="entry name" value="MT_A70"/>
    <property type="match status" value="1"/>
</dbReference>
<evidence type="ECO:0000313" key="6">
    <source>
        <dbReference type="Proteomes" id="UP000032483"/>
    </source>
</evidence>
<dbReference type="InterPro" id="IPR007757">
    <property type="entry name" value="MT-A70-like"/>
</dbReference>
<evidence type="ECO:0000313" key="5">
    <source>
        <dbReference type="EMBL" id="KJF39161.1"/>
    </source>
</evidence>
<dbReference type="RefSeq" id="WP_002589060.1">
    <property type="nucleotide sequence ID" value="NZ_JXXK01000022.1"/>
</dbReference>
<gene>
    <name evidence="5" type="ORF">TQ39_13785</name>
</gene>
<dbReference type="InterPro" id="IPR002052">
    <property type="entry name" value="DNA_methylase_N6_adenine_CS"/>
</dbReference>
<reference evidence="5" key="1">
    <citation type="submission" date="2015-02" db="EMBL/GenBank/DDBJ databases">
        <title>A novel member of the family Ruminococcaceae isolated from human feces.</title>
        <authorList>
            <person name="Shkoporov A.N."/>
            <person name="Chaplin A.V."/>
            <person name="Motuzova O.V."/>
            <person name="Kafarskaia L.I."/>
            <person name="Khokhlova E.V."/>
            <person name="Efimov B.A."/>
        </authorList>
    </citation>
    <scope>NUCLEOTIDE SEQUENCE [LARGE SCALE GENOMIC DNA]</scope>
    <source>
        <strain evidence="5">585-1</strain>
    </source>
</reference>
<comment type="similarity">
    <text evidence="4">Belongs to the MT-A70-like family.</text>
</comment>
<evidence type="ECO:0000256" key="2">
    <source>
        <dbReference type="ARBA" id="ARBA00022679"/>
    </source>
</evidence>
<evidence type="ECO:0000256" key="1">
    <source>
        <dbReference type="ARBA" id="ARBA00022603"/>
    </source>
</evidence>
<keyword evidence="1 5" id="KW-0489">Methyltransferase</keyword>
<dbReference type="InterPro" id="IPR029063">
    <property type="entry name" value="SAM-dependent_MTases_sf"/>
</dbReference>
<dbReference type="Proteomes" id="UP000032483">
    <property type="component" value="Unassembled WGS sequence"/>
</dbReference>
<organism evidence="5 6">
    <name type="scientific">Ruthenibacterium lactatiformans</name>
    <dbReference type="NCBI Taxonomy" id="1550024"/>
    <lineage>
        <taxon>Bacteria</taxon>
        <taxon>Bacillati</taxon>
        <taxon>Bacillota</taxon>
        <taxon>Clostridia</taxon>
        <taxon>Eubacteriales</taxon>
        <taxon>Oscillospiraceae</taxon>
        <taxon>Ruthenibacterium</taxon>
    </lineage>
</organism>
<keyword evidence="6" id="KW-1185">Reference proteome</keyword>
<comment type="caution">
    <text evidence="5">The sequence shown here is derived from an EMBL/GenBank/DDBJ whole genome shotgun (WGS) entry which is preliminary data.</text>
</comment>
<dbReference type="Pfam" id="PF05063">
    <property type="entry name" value="MT-A70"/>
    <property type="match status" value="1"/>
</dbReference>
<evidence type="ECO:0000256" key="3">
    <source>
        <dbReference type="ARBA" id="ARBA00022691"/>
    </source>
</evidence>
<dbReference type="PANTHER" id="PTHR12829:SF7">
    <property type="entry name" value="N6-ADENOSINE-METHYLTRANSFERASE CATALYTIC SUBUNIT"/>
    <property type="match status" value="1"/>
</dbReference>
<keyword evidence="3" id="KW-0949">S-adenosyl-L-methionine</keyword>